<dbReference type="PANTHER" id="PTHR23324">
    <property type="entry name" value="SEC14 RELATED PROTEIN"/>
    <property type="match status" value="1"/>
</dbReference>
<sequence>MTFLNTFLTVISLTAFGAQTEHISASEDDILEPTRHPVEFYSKAHSFMVNSEPFKNFTLIDSINFIDSLEDWEPPKELAQRFPYYLSGFDDEDRPVWVTPIGEYNVRRVLEEGPEAAANLEKYAFQACLQVLESMESRKALGIEVEEIFLIADWEGLDISQVAHLPTVIFSLRLFQTYSQIITLALGQVVAINVSFAAELALNIARPVLGSLFQKTDIFGTDKARWSAALRRMLPEDVIPNIYGGRKDYTPVKIYG</sequence>
<dbReference type="PANTHER" id="PTHR23324:SF87">
    <property type="entry name" value="CRAL-TRIO DOMAIN-CONTAINING PROTEIN C34C12.6"/>
    <property type="match status" value="1"/>
</dbReference>
<dbReference type="CDD" id="cd00170">
    <property type="entry name" value="SEC14"/>
    <property type="match status" value="1"/>
</dbReference>
<comment type="caution">
    <text evidence="3">The sequence shown here is derived from an EMBL/GenBank/DDBJ whole genome shotgun (WGS) entry which is preliminary data.</text>
</comment>
<reference evidence="3" key="1">
    <citation type="submission" date="2021-06" db="EMBL/GenBank/DDBJ databases">
        <authorList>
            <person name="Hodson N. C."/>
            <person name="Mongue J. A."/>
            <person name="Jaron S. K."/>
        </authorList>
    </citation>
    <scope>NUCLEOTIDE SEQUENCE</scope>
</reference>
<name>A0A8J2L8U5_9HEXA</name>
<proteinExistence type="predicted"/>
<dbReference type="InterPro" id="IPR051064">
    <property type="entry name" value="SEC14/CRAL-TRIO_domain"/>
</dbReference>
<gene>
    <name evidence="3" type="ORF">AFUS01_LOCUS28447</name>
</gene>
<dbReference type="GO" id="GO:0005737">
    <property type="term" value="C:cytoplasm"/>
    <property type="evidence" value="ECO:0007669"/>
    <property type="project" value="TreeGrafter"/>
</dbReference>
<dbReference type="AlphaFoldDB" id="A0A8J2L8U5"/>
<dbReference type="InterPro" id="IPR001251">
    <property type="entry name" value="CRAL-TRIO_dom"/>
</dbReference>
<feature type="chain" id="PRO_5035246028" description="CRAL-TRIO domain-containing protein" evidence="1">
    <location>
        <begin position="21"/>
        <end position="256"/>
    </location>
</feature>
<feature type="signal peptide" evidence="1">
    <location>
        <begin position="1"/>
        <end position="20"/>
    </location>
</feature>
<evidence type="ECO:0000256" key="1">
    <source>
        <dbReference type="SAM" id="SignalP"/>
    </source>
</evidence>
<organism evidence="3 4">
    <name type="scientific">Allacma fusca</name>
    <dbReference type="NCBI Taxonomy" id="39272"/>
    <lineage>
        <taxon>Eukaryota</taxon>
        <taxon>Metazoa</taxon>
        <taxon>Ecdysozoa</taxon>
        <taxon>Arthropoda</taxon>
        <taxon>Hexapoda</taxon>
        <taxon>Collembola</taxon>
        <taxon>Symphypleona</taxon>
        <taxon>Sminthuridae</taxon>
        <taxon>Allacma</taxon>
    </lineage>
</organism>
<dbReference type="EMBL" id="CAJVCH010406727">
    <property type="protein sequence ID" value="CAG7817909.1"/>
    <property type="molecule type" value="Genomic_DNA"/>
</dbReference>
<protein>
    <recommendedName>
        <fullName evidence="2">CRAL-TRIO domain-containing protein</fullName>
    </recommendedName>
</protein>
<evidence type="ECO:0000313" key="3">
    <source>
        <dbReference type="EMBL" id="CAG7817909.1"/>
    </source>
</evidence>
<dbReference type="Pfam" id="PF00650">
    <property type="entry name" value="CRAL_TRIO"/>
    <property type="match status" value="1"/>
</dbReference>
<keyword evidence="4" id="KW-1185">Reference proteome</keyword>
<dbReference type="OrthoDB" id="1434354at2759"/>
<feature type="domain" description="CRAL-TRIO" evidence="2">
    <location>
        <begin position="74"/>
        <end position="251"/>
    </location>
</feature>
<dbReference type="Proteomes" id="UP000708208">
    <property type="component" value="Unassembled WGS sequence"/>
</dbReference>
<accession>A0A8J2L8U5</accession>
<evidence type="ECO:0000313" key="4">
    <source>
        <dbReference type="Proteomes" id="UP000708208"/>
    </source>
</evidence>
<dbReference type="PROSITE" id="PS50191">
    <property type="entry name" value="CRAL_TRIO"/>
    <property type="match status" value="1"/>
</dbReference>
<keyword evidence="1" id="KW-0732">Signal</keyword>
<evidence type="ECO:0000259" key="2">
    <source>
        <dbReference type="PROSITE" id="PS50191"/>
    </source>
</evidence>